<dbReference type="Gene3D" id="3.40.50.1360">
    <property type="match status" value="1"/>
</dbReference>
<evidence type="ECO:0000259" key="6">
    <source>
        <dbReference type="Pfam" id="PF08281"/>
    </source>
</evidence>
<accession>A0A8J3GGQ2</accession>
<protein>
    <submittedName>
        <fullName evidence="7">Sugar-binding protein</fullName>
    </submittedName>
</protein>
<name>A0A8J3GGQ2_9HYPH</name>
<evidence type="ECO:0000259" key="5">
    <source>
        <dbReference type="Pfam" id="PF04198"/>
    </source>
</evidence>
<dbReference type="GO" id="GO:0030246">
    <property type="term" value="F:carbohydrate binding"/>
    <property type="evidence" value="ECO:0007669"/>
    <property type="project" value="InterPro"/>
</dbReference>
<evidence type="ECO:0000256" key="2">
    <source>
        <dbReference type="ARBA" id="ARBA00023015"/>
    </source>
</evidence>
<dbReference type="Pfam" id="PF04198">
    <property type="entry name" value="Sugar-bind"/>
    <property type="match status" value="1"/>
</dbReference>
<dbReference type="GO" id="GO:0006352">
    <property type="term" value="P:DNA-templated transcription initiation"/>
    <property type="evidence" value="ECO:0007669"/>
    <property type="project" value="InterPro"/>
</dbReference>
<dbReference type="InterPro" id="IPR036388">
    <property type="entry name" value="WH-like_DNA-bd_sf"/>
</dbReference>
<dbReference type="InterPro" id="IPR013249">
    <property type="entry name" value="RNA_pol_sigma70_r4_t2"/>
</dbReference>
<sequence>MAAKTKGKRHQKSVLASSDLNVKMAWLYYVEGFTQEEIARRLNISRVKVMRALAQAAADNIVVTTINTPSSEQVILERKLEEGFGLDSAIVVPAPLETDHLEKSIGHAVALYLDAQMKSGMTLAIGGGATMHASLAFMAQRTLENALVIGLVGSLPHSRWVNPSIVATKVAERLGVESYQITAPVVLDDAALRDRLWKQPMLQVVAQCAAEADIAVLTVGDLSPDSTIFRHGIVDPALIEPLKAQGAVANMLCYFVDAEGKLVDHEINDRVMAIDLETVSKVPQLILAAGGENKVEAIRAALKGMDANVLITDAETAKSLLTD</sequence>
<evidence type="ECO:0000313" key="8">
    <source>
        <dbReference type="Proteomes" id="UP000641137"/>
    </source>
</evidence>
<proteinExistence type="inferred from homology"/>
<evidence type="ECO:0000256" key="3">
    <source>
        <dbReference type="ARBA" id="ARBA00023125"/>
    </source>
</evidence>
<dbReference type="Pfam" id="PF08281">
    <property type="entry name" value="Sigma70_r4_2"/>
    <property type="match status" value="1"/>
</dbReference>
<evidence type="ECO:0000313" key="7">
    <source>
        <dbReference type="EMBL" id="GHC70229.1"/>
    </source>
</evidence>
<dbReference type="GO" id="GO:0016987">
    <property type="term" value="F:sigma factor activity"/>
    <property type="evidence" value="ECO:0007669"/>
    <property type="project" value="InterPro"/>
</dbReference>
<comment type="caution">
    <text evidence="7">The sequence shown here is derived from an EMBL/GenBank/DDBJ whole genome shotgun (WGS) entry which is preliminary data.</text>
</comment>
<feature type="domain" description="Sugar-binding" evidence="5">
    <location>
        <begin position="72"/>
        <end position="321"/>
    </location>
</feature>
<dbReference type="InterPro" id="IPR051054">
    <property type="entry name" value="SorC_transcr_regulators"/>
</dbReference>
<comment type="similarity">
    <text evidence="1">Belongs to the SorC transcriptional regulatory family.</text>
</comment>
<dbReference type="Proteomes" id="UP000641137">
    <property type="component" value="Unassembled WGS sequence"/>
</dbReference>
<reference evidence="7" key="2">
    <citation type="submission" date="2020-09" db="EMBL/GenBank/DDBJ databases">
        <authorList>
            <person name="Sun Q."/>
            <person name="Kim S."/>
        </authorList>
    </citation>
    <scope>NUCLEOTIDE SEQUENCE</scope>
    <source>
        <strain evidence="7">KCTC 42097</strain>
    </source>
</reference>
<gene>
    <name evidence="7" type="ORF">GCM10010136_16320</name>
</gene>
<dbReference type="PANTHER" id="PTHR34294:SF1">
    <property type="entry name" value="TRANSCRIPTIONAL REGULATOR LSRR"/>
    <property type="match status" value="1"/>
</dbReference>
<feature type="domain" description="RNA polymerase sigma factor 70 region 4 type 2" evidence="6">
    <location>
        <begin position="27"/>
        <end position="56"/>
    </location>
</feature>
<dbReference type="Gene3D" id="1.10.10.10">
    <property type="entry name" value="Winged helix-like DNA-binding domain superfamily/Winged helix DNA-binding domain"/>
    <property type="match status" value="1"/>
</dbReference>
<keyword evidence="2" id="KW-0805">Transcription regulation</keyword>
<dbReference type="InterPro" id="IPR037171">
    <property type="entry name" value="NagB/RpiA_transferase-like"/>
</dbReference>
<dbReference type="RefSeq" id="WP_189489751.1">
    <property type="nucleotide sequence ID" value="NZ_BMZO01000005.1"/>
</dbReference>
<keyword evidence="4" id="KW-0804">Transcription</keyword>
<dbReference type="EMBL" id="BMZO01000005">
    <property type="protein sequence ID" value="GHC70229.1"/>
    <property type="molecule type" value="Genomic_DNA"/>
</dbReference>
<organism evidence="7 8">
    <name type="scientific">Limoniibacter endophyticus</name>
    <dbReference type="NCBI Taxonomy" id="1565040"/>
    <lineage>
        <taxon>Bacteria</taxon>
        <taxon>Pseudomonadati</taxon>
        <taxon>Pseudomonadota</taxon>
        <taxon>Alphaproteobacteria</taxon>
        <taxon>Hyphomicrobiales</taxon>
        <taxon>Bartonellaceae</taxon>
        <taxon>Limoniibacter</taxon>
    </lineage>
</organism>
<dbReference type="PANTHER" id="PTHR34294">
    <property type="entry name" value="TRANSCRIPTIONAL REGULATOR-RELATED"/>
    <property type="match status" value="1"/>
</dbReference>
<dbReference type="InterPro" id="IPR013324">
    <property type="entry name" value="RNA_pol_sigma_r3/r4-like"/>
</dbReference>
<dbReference type="InterPro" id="IPR007324">
    <property type="entry name" value="Sugar-bd_dom_put"/>
</dbReference>
<dbReference type="SUPFAM" id="SSF100950">
    <property type="entry name" value="NagB/RpiA/CoA transferase-like"/>
    <property type="match status" value="1"/>
</dbReference>
<dbReference type="SUPFAM" id="SSF88659">
    <property type="entry name" value="Sigma3 and sigma4 domains of RNA polymerase sigma factors"/>
    <property type="match status" value="1"/>
</dbReference>
<keyword evidence="8" id="KW-1185">Reference proteome</keyword>
<dbReference type="GO" id="GO:0003677">
    <property type="term" value="F:DNA binding"/>
    <property type="evidence" value="ECO:0007669"/>
    <property type="project" value="UniProtKB-KW"/>
</dbReference>
<evidence type="ECO:0000256" key="1">
    <source>
        <dbReference type="ARBA" id="ARBA00010466"/>
    </source>
</evidence>
<dbReference type="AlphaFoldDB" id="A0A8J3GGQ2"/>
<reference evidence="7" key="1">
    <citation type="journal article" date="2014" name="Int. J. Syst. Evol. Microbiol.">
        <title>Complete genome sequence of Corynebacterium casei LMG S-19264T (=DSM 44701T), isolated from a smear-ripened cheese.</title>
        <authorList>
            <consortium name="US DOE Joint Genome Institute (JGI-PGF)"/>
            <person name="Walter F."/>
            <person name="Albersmeier A."/>
            <person name="Kalinowski J."/>
            <person name="Ruckert C."/>
        </authorList>
    </citation>
    <scope>NUCLEOTIDE SEQUENCE</scope>
    <source>
        <strain evidence="7">KCTC 42097</strain>
    </source>
</reference>
<evidence type="ECO:0000256" key="4">
    <source>
        <dbReference type="ARBA" id="ARBA00023163"/>
    </source>
</evidence>
<keyword evidence="3" id="KW-0238">DNA-binding</keyword>